<keyword evidence="2" id="KW-0560">Oxidoreductase</keyword>
<reference evidence="3 4" key="1">
    <citation type="submission" date="2023-03" db="EMBL/GenBank/DDBJ databases">
        <title>NovoSphingobium album sp. nov. isolated from polycyclic aromatic hydrocarbons- and heavy-metal polluted soil.</title>
        <authorList>
            <person name="Liu Z."/>
            <person name="Wang K."/>
        </authorList>
    </citation>
    <scope>NUCLEOTIDE SEQUENCE [LARGE SCALE GENOMIC DNA]</scope>
    <source>
        <strain evidence="3 4">H3SJ31-1</strain>
    </source>
</reference>
<evidence type="ECO:0000256" key="2">
    <source>
        <dbReference type="ARBA" id="ARBA00023002"/>
    </source>
</evidence>
<dbReference type="Proteomes" id="UP001216253">
    <property type="component" value="Unassembled WGS sequence"/>
</dbReference>
<organism evidence="3 4">
    <name type="scientific">Novosphingobium album</name>
    <name type="common">ex Liu et al. 2023</name>
    <dbReference type="NCBI Taxonomy" id="3031130"/>
    <lineage>
        <taxon>Bacteria</taxon>
        <taxon>Pseudomonadati</taxon>
        <taxon>Pseudomonadota</taxon>
        <taxon>Alphaproteobacteria</taxon>
        <taxon>Sphingomonadales</taxon>
        <taxon>Sphingomonadaceae</taxon>
        <taxon>Novosphingobium</taxon>
    </lineage>
</organism>
<dbReference type="Gene3D" id="3.40.50.720">
    <property type="entry name" value="NAD(P)-binding Rossmann-like Domain"/>
    <property type="match status" value="1"/>
</dbReference>
<evidence type="ECO:0000313" key="3">
    <source>
        <dbReference type="EMBL" id="MDE8654010.1"/>
    </source>
</evidence>
<dbReference type="PANTHER" id="PTHR43639">
    <property type="entry name" value="OXIDOREDUCTASE, SHORT-CHAIN DEHYDROGENASE/REDUCTASE FAMILY (AFU_ORTHOLOGUE AFUA_5G02870)"/>
    <property type="match status" value="1"/>
</dbReference>
<gene>
    <name evidence="3" type="ORF">PYV00_20155</name>
</gene>
<dbReference type="PROSITE" id="PS00061">
    <property type="entry name" value="ADH_SHORT"/>
    <property type="match status" value="1"/>
</dbReference>
<keyword evidence="4" id="KW-1185">Reference proteome</keyword>
<dbReference type="InterPro" id="IPR020904">
    <property type="entry name" value="Sc_DH/Rdtase_CS"/>
</dbReference>
<comment type="similarity">
    <text evidence="1">Belongs to the short-chain dehydrogenases/reductases (SDR) family.</text>
</comment>
<proteinExistence type="inferred from homology"/>
<dbReference type="CDD" id="cd05233">
    <property type="entry name" value="SDR_c"/>
    <property type="match status" value="1"/>
</dbReference>
<dbReference type="PRINTS" id="PR00081">
    <property type="entry name" value="GDHRDH"/>
</dbReference>
<name>A0ABT5WVS1_9SPHN</name>
<dbReference type="PRINTS" id="PR00080">
    <property type="entry name" value="SDRFAMILY"/>
</dbReference>
<evidence type="ECO:0000256" key="1">
    <source>
        <dbReference type="ARBA" id="ARBA00006484"/>
    </source>
</evidence>
<protein>
    <submittedName>
        <fullName evidence="3">SDR family NAD(P)-dependent oxidoreductase</fullName>
    </submittedName>
</protein>
<sequence length="257" mass="26544">MREAGMQASDMNGKVALVTGAAAGLGRATALKLAESGADLAILDVSADGLAGTARAIAALGRKALELPLDLSQRASCKQAVERTLAEFGRLDALCNIAGVMKPGPTPSFPDESWDLTMRVNLDAPFFLIRESLPHLLAAHGAIVNVTSCAAFQGQAYFAAYCAAKAGLTNMTKALAMEYMKEPIRINAVAPGGMMTGLVQGMAALADCDRDLISRIGSPRGLCEIEDVADCVAFLASPAARSYHGACINIDAGVTAG</sequence>
<accession>A0ABT5WVS1</accession>
<dbReference type="EMBL" id="JARESE010000070">
    <property type="protein sequence ID" value="MDE8654010.1"/>
    <property type="molecule type" value="Genomic_DNA"/>
</dbReference>
<dbReference type="InterPro" id="IPR002347">
    <property type="entry name" value="SDR_fam"/>
</dbReference>
<dbReference type="Pfam" id="PF13561">
    <property type="entry name" value="adh_short_C2"/>
    <property type="match status" value="1"/>
</dbReference>
<evidence type="ECO:0000313" key="4">
    <source>
        <dbReference type="Proteomes" id="UP001216253"/>
    </source>
</evidence>
<dbReference type="InterPro" id="IPR036291">
    <property type="entry name" value="NAD(P)-bd_dom_sf"/>
</dbReference>
<dbReference type="SUPFAM" id="SSF51735">
    <property type="entry name" value="NAD(P)-binding Rossmann-fold domains"/>
    <property type="match status" value="1"/>
</dbReference>
<comment type="caution">
    <text evidence="3">The sequence shown here is derived from an EMBL/GenBank/DDBJ whole genome shotgun (WGS) entry which is preliminary data.</text>
</comment>
<dbReference type="PANTHER" id="PTHR43639:SF1">
    <property type="entry name" value="SHORT-CHAIN DEHYDROGENASE_REDUCTASE FAMILY PROTEIN"/>
    <property type="match status" value="1"/>
</dbReference>